<comment type="caution">
    <text evidence="3">The sequence shown here is derived from an EMBL/GenBank/DDBJ whole genome shotgun (WGS) entry which is preliminary data.</text>
</comment>
<gene>
    <name evidence="3" type="ORF">GNF76_03240</name>
</gene>
<evidence type="ECO:0000313" key="4">
    <source>
        <dbReference type="Proteomes" id="UP000438196"/>
    </source>
</evidence>
<name>A0A6I3W856_9PSED</name>
<dbReference type="CDD" id="cd05140">
    <property type="entry name" value="Barstar_AU1054-like"/>
    <property type="match status" value="1"/>
</dbReference>
<dbReference type="AlphaFoldDB" id="A0A6I3W856"/>
<evidence type="ECO:0000313" key="3">
    <source>
        <dbReference type="EMBL" id="MUF03332.1"/>
    </source>
</evidence>
<organism evidence="3 4">
    <name type="scientific">Pseudomonas spelaei</name>
    <dbReference type="NCBI Taxonomy" id="1055469"/>
    <lineage>
        <taxon>Bacteria</taxon>
        <taxon>Pseudomonadati</taxon>
        <taxon>Pseudomonadota</taxon>
        <taxon>Gammaproteobacteria</taxon>
        <taxon>Pseudomonadales</taxon>
        <taxon>Pseudomonadaceae</taxon>
        <taxon>Pseudomonas</taxon>
    </lineage>
</organism>
<keyword evidence="4" id="KW-1185">Reference proteome</keyword>
<dbReference type="Pfam" id="PF01337">
    <property type="entry name" value="Barstar"/>
    <property type="match status" value="1"/>
</dbReference>
<evidence type="ECO:0000259" key="2">
    <source>
        <dbReference type="Pfam" id="PF01337"/>
    </source>
</evidence>
<dbReference type="EMBL" id="WNNK01000002">
    <property type="protein sequence ID" value="MUF03332.1"/>
    <property type="molecule type" value="Genomic_DNA"/>
</dbReference>
<dbReference type="InterPro" id="IPR000468">
    <property type="entry name" value="Barstar"/>
</dbReference>
<protein>
    <submittedName>
        <fullName evidence="3">Ribonuclease inhibitor</fullName>
    </submittedName>
</protein>
<reference evidence="3 4" key="1">
    <citation type="submission" date="2019-11" db="EMBL/GenBank/DDBJ databases">
        <title>Pseudomonas karstica sp. nov. and Pseudomonas spelaei sp. nov. from karst caves.</title>
        <authorList>
            <person name="Zeman M."/>
        </authorList>
    </citation>
    <scope>NUCLEOTIDE SEQUENCE [LARGE SCALE GENOMIC DNA]</scope>
    <source>
        <strain evidence="3 4">CCM 7893</strain>
    </source>
</reference>
<dbReference type="Proteomes" id="UP000438196">
    <property type="component" value="Unassembled WGS sequence"/>
</dbReference>
<dbReference type="RefSeq" id="WP_155581734.1">
    <property type="nucleotide sequence ID" value="NZ_JBHSTH010000001.1"/>
</dbReference>
<dbReference type="Gene3D" id="3.30.370.10">
    <property type="entry name" value="Barstar-like"/>
    <property type="match status" value="1"/>
</dbReference>
<feature type="domain" description="Barstar (barnase inhibitor)" evidence="2">
    <location>
        <begin position="5"/>
        <end position="86"/>
    </location>
</feature>
<dbReference type="InterPro" id="IPR035905">
    <property type="entry name" value="Barstar-like_sf"/>
</dbReference>
<dbReference type="OrthoDB" id="7575400at2"/>
<dbReference type="SUPFAM" id="SSF52038">
    <property type="entry name" value="Barstar-related"/>
    <property type="match status" value="1"/>
</dbReference>
<evidence type="ECO:0000256" key="1">
    <source>
        <dbReference type="ARBA" id="ARBA00006845"/>
    </source>
</evidence>
<proteinExistence type="inferred from homology"/>
<accession>A0A6I3W856</accession>
<comment type="similarity">
    <text evidence="1">Belongs to the barstar family.</text>
</comment>
<sequence length="96" mass="11107">MARLPVIKIDLSPINESNQLHSTLSNALGFPDWYGQNWDAFWDAITSLVEMPIKLELVGWSIFSERLPRDARLMRQCLTDMTIEYPDLAPEIHYLS</sequence>